<dbReference type="FunFam" id="2.10.25.10:FF:000090">
    <property type="entry name" value="laminin subunit alpha"/>
    <property type="match status" value="2"/>
</dbReference>
<evidence type="ECO:0000313" key="18">
    <source>
        <dbReference type="Proteomes" id="UP000694845"/>
    </source>
</evidence>
<keyword evidence="10" id="KW-0325">Glycoprotein</keyword>
<dbReference type="PROSITE" id="PS51115">
    <property type="entry name" value="LAMININ_IVA"/>
    <property type="match status" value="1"/>
</dbReference>
<keyword evidence="5" id="KW-0677">Repeat</keyword>
<evidence type="ECO:0000256" key="2">
    <source>
        <dbReference type="ARBA" id="ARBA00022525"/>
    </source>
</evidence>
<feature type="disulfide bond" evidence="12">
    <location>
        <begin position="906"/>
        <end position="915"/>
    </location>
</feature>
<evidence type="ECO:0000256" key="4">
    <source>
        <dbReference type="ARBA" id="ARBA00022729"/>
    </source>
</evidence>
<feature type="chain" id="PRO_5044665726" evidence="13">
    <location>
        <begin position="25"/>
        <end position="1910"/>
    </location>
</feature>
<evidence type="ECO:0000256" key="11">
    <source>
        <dbReference type="ARBA" id="ARBA00023292"/>
    </source>
</evidence>
<dbReference type="SMART" id="SM00281">
    <property type="entry name" value="LamB"/>
    <property type="match status" value="1"/>
</dbReference>
<dbReference type="GO" id="GO:0009888">
    <property type="term" value="P:tissue development"/>
    <property type="evidence" value="ECO:0007669"/>
    <property type="project" value="TreeGrafter"/>
</dbReference>
<gene>
    <name evidence="19 20" type="primary">LOC110987532</name>
</gene>
<comment type="subcellular location">
    <subcellularLocation>
        <location evidence="1">Secreted</location>
        <location evidence="1">Extracellular space</location>
        <location evidence="1">Extracellular matrix</location>
        <location evidence="1">Basement membrane</location>
    </subcellularLocation>
</comment>
<dbReference type="PROSITE" id="PS51117">
    <property type="entry name" value="LAMININ_NTER"/>
    <property type="match status" value="1"/>
</dbReference>
<evidence type="ECO:0000259" key="14">
    <source>
        <dbReference type="PROSITE" id="PS50027"/>
    </source>
</evidence>
<dbReference type="KEGG" id="aplc:110987532"/>
<evidence type="ECO:0000256" key="12">
    <source>
        <dbReference type="PROSITE-ProRule" id="PRU00460"/>
    </source>
</evidence>
<evidence type="ECO:0000256" key="7">
    <source>
        <dbReference type="ARBA" id="ARBA00022889"/>
    </source>
</evidence>
<protein>
    <submittedName>
        <fullName evidence="19 20">Laminin subunit alpha-1-like</fullName>
    </submittedName>
</protein>
<evidence type="ECO:0000313" key="20">
    <source>
        <dbReference type="RefSeq" id="XP_022106019.1"/>
    </source>
</evidence>
<dbReference type="InterPro" id="IPR002049">
    <property type="entry name" value="LE_dom"/>
</dbReference>
<organism evidence="18 19">
    <name type="scientific">Acanthaster planci</name>
    <name type="common">Crown-of-thorns starfish</name>
    <dbReference type="NCBI Taxonomy" id="133434"/>
    <lineage>
        <taxon>Eukaryota</taxon>
        <taxon>Metazoa</taxon>
        <taxon>Echinodermata</taxon>
        <taxon>Eleutherozoa</taxon>
        <taxon>Asterozoa</taxon>
        <taxon>Asteroidea</taxon>
        <taxon>Valvatacea</taxon>
        <taxon>Valvatida</taxon>
        <taxon>Acanthasteridae</taxon>
        <taxon>Acanthaster</taxon>
    </lineage>
</organism>
<feature type="domain" description="Laminin N-terminal" evidence="17">
    <location>
        <begin position="42"/>
        <end position="294"/>
    </location>
</feature>
<dbReference type="Proteomes" id="UP000694845">
    <property type="component" value="Unplaced"/>
</dbReference>
<feature type="disulfide bond" evidence="12">
    <location>
        <begin position="779"/>
        <end position="796"/>
    </location>
</feature>
<feature type="signal peptide" evidence="13">
    <location>
        <begin position="1"/>
        <end position="24"/>
    </location>
</feature>
<keyword evidence="7" id="KW-0130">Cell adhesion</keyword>
<dbReference type="OMA" id="CACKPNA"/>
<dbReference type="Pfam" id="PF00055">
    <property type="entry name" value="Laminin_N"/>
    <property type="match status" value="1"/>
</dbReference>
<comment type="caution">
    <text evidence="12">Lacks conserved residue(s) required for the propagation of feature annotation.</text>
</comment>
<keyword evidence="2" id="KW-0964">Secreted</keyword>
<evidence type="ECO:0000259" key="16">
    <source>
        <dbReference type="PROSITE" id="PS51116"/>
    </source>
</evidence>
<dbReference type="GO" id="GO:0009887">
    <property type="term" value="P:animal organ morphogenesis"/>
    <property type="evidence" value="ECO:0007669"/>
    <property type="project" value="TreeGrafter"/>
</dbReference>
<dbReference type="RefSeq" id="XP_022106019.1">
    <property type="nucleotide sequence ID" value="XM_022250327.1"/>
</dbReference>
<dbReference type="SUPFAM" id="SSF57196">
    <property type="entry name" value="EGF/Laminin"/>
    <property type="match status" value="7"/>
</dbReference>
<dbReference type="PANTHER" id="PTHR10574:SF440">
    <property type="entry name" value="LAMININ EGF-LIKE DOMAIN-CONTAINING PROTEIN"/>
    <property type="match status" value="1"/>
</dbReference>
<reference evidence="19 20" key="1">
    <citation type="submission" date="2025-04" db="UniProtKB">
        <authorList>
            <consortium name="RefSeq"/>
        </authorList>
    </citation>
    <scope>IDENTIFICATION</scope>
</reference>
<evidence type="ECO:0000313" key="19">
    <source>
        <dbReference type="RefSeq" id="XP_022106018.1"/>
    </source>
</evidence>
<dbReference type="Gene3D" id="2.60.120.260">
    <property type="entry name" value="Galactose-binding domain-like"/>
    <property type="match status" value="1"/>
</dbReference>
<dbReference type="FunFam" id="2.10.25.10:FF:000074">
    <property type="entry name" value="Laminin subunit alpha"/>
    <property type="match status" value="1"/>
</dbReference>
<evidence type="ECO:0000256" key="1">
    <source>
        <dbReference type="ARBA" id="ARBA00004302"/>
    </source>
</evidence>
<evidence type="ECO:0000256" key="10">
    <source>
        <dbReference type="ARBA" id="ARBA00023180"/>
    </source>
</evidence>
<feature type="domain" description="Laminin EGF-like" evidence="14">
    <location>
        <begin position="777"/>
        <end position="824"/>
    </location>
</feature>
<evidence type="ECO:0000256" key="9">
    <source>
        <dbReference type="ARBA" id="ARBA00023157"/>
    </source>
</evidence>
<evidence type="ECO:0000256" key="3">
    <source>
        <dbReference type="ARBA" id="ARBA00022530"/>
    </source>
</evidence>
<keyword evidence="3" id="KW-0272">Extracellular matrix</keyword>
<dbReference type="OrthoDB" id="9981301at2759"/>
<feature type="disulfide bond" evidence="12">
    <location>
        <begin position="935"/>
        <end position="952"/>
    </location>
</feature>
<dbReference type="Pfam" id="PF00052">
    <property type="entry name" value="Laminin_B"/>
    <property type="match status" value="1"/>
</dbReference>
<keyword evidence="11 12" id="KW-0424">Laminin EGF-like domain</keyword>
<keyword evidence="4 13" id="KW-0732">Signal</keyword>
<dbReference type="SMART" id="SM00180">
    <property type="entry name" value="EGF_Lam"/>
    <property type="match status" value="12"/>
</dbReference>
<dbReference type="Pfam" id="PF21199">
    <property type="entry name" value="LAMININ_IV_B"/>
    <property type="match status" value="1"/>
</dbReference>
<keyword evidence="18" id="KW-1185">Reference proteome</keyword>
<dbReference type="PRINTS" id="PR00011">
    <property type="entry name" value="EGFLAMININ"/>
</dbReference>
<dbReference type="PROSITE" id="PS50027">
    <property type="entry name" value="EGF_LAM_2"/>
    <property type="match status" value="3"/>
</dbReference>
<dbReference type="InterPro" id="IPR008211">
    <property type="entry name" value="Laminin_N"/>
</dbReference>
<evidence type="ECO:0000259" key="17">
    <source>
        <dbReference type="PROSITE" id="PS51117"/>
    </source>
</evidence>
<evidence type="ECO:0000256" key="5">
    <source>
        <dbReference type="ARBA" id="ARBA00022737"/>
    </source>
</evidence>
<dbReference type="GO" id="GO:0007155">
    <property type="term" value="P:cell adhesion"/>
    <property type="evidence" value="ECO:0007669"/>
    <property type="project" value="UniProtKB-KW"/>
</dbReference>
<evidence type="ECO:0000256" key="8">
    <source>
        <dbReference type="ARBA" id="ARBA00023054"/>
    </source>
</evidence>
<dbReference type="Pfam" id="PF00053">
    <property type="entry name" value="EGF_laminin"/>
    <property type="match status" value="11"/>
</dbReference>
<feature type="disulfide bond" evidence="12">
    <location>
        <begin position="886"/>
        <end position="898"/>
    </location>
</feature>
<feature type="disulfide bond" evidence="12">
    <location>
        <begin position="798"/>
        <end position="807"/>
    </location>
</feature>
<dbReference type="InterPro" id="IPR050440">
    <property type="entry name" value="Laminin/Netrin_ECM"/>
</dbReference>
<keyword evidence="8" id="KW-0175">Coiled coil</keyword>
<dbReference type="InterPro" id="IPR000034">
    <property type="entry name" value="Laminin_IV"/>
</dbReference>
<accession>A0A8B7ZK67</accession>
<dbReference type="PROSITE" id="PS51116">
    <property type="entry name" value="LAMININ_IVB"/>
    <property type="match status" value="1"/>
</dbReference>
<dbReference type="GO" id="GO:0005604">
    <property type="term" value="C:basement membrane"/>
    <property type="evidence" value="ECO:0007669"/>
    <property type="project" value="UniProtKB-SubCell"/>
</dbReference>
<dbReference type="GeneID" id="110987532"/>
<dbReference type="InterPro" id="IPR056863">
    <property type="entry name" value="LMN_ATRN_NET-like_EGF"/>
</dbReference>
<evidence type="ECO:0000256" key="6">
    <source>
        <dbReference type="ARBA" id="ARBA00022869"/>
    </source>
</evidence>
<sequence>MLGMSALWVLWVLWCSFLVSSTAGQNVNQQACETTNSDGTRQYRACLADAEVLYNLNILPTVEPEDYTCGFGPTDRENIYCTLDVSQTCSLCDASNSSLSHPPRYSYDQPVPGQPTWWQSITWYNYPTPLEVTLTLSLNHSYTVNSDIRMVFQSSLPRRMVLEKSSDYGQSWQPYQYYAHSCSYFQMTAANSPSTPTEVICSEGYSSGPQTVFYSGGEVIFAVQDRLSLLTTSPFPDIFQRAYENATDLKAFLELTDLRLRLLYPATDGLEWTQQYQSLIQYYYGISNIDTFLICNCNLHGKYCSVDDNSETVCQCSHNTMGKNCEQCLPLYNNRPWSVGSTLPFPVGTANECEKCICNEHSDSCTYDSFLGQGVCNDCRDNTAGPSCDICVSGYFRNTSISASSPESCIECNCEPLGTVENDTSCAQFSIDGKLIGQCNCTENVEGRACDVCMDEYYGLLQVDPQGTCKECSCNLLGTVNASNVCEKELGACLCKPSTGNRDCGQCRDSYYGYPTTESEECSACDCSIGGSTSPVCNKVSGRCSCRRNITDRQCSVTEQGFYFELLDSNRYDSWEAESDCLRTSAVPFNLFTGSGFQTCYQGNQVTFRGVRAVTSLADALFYRPAIRYTYDSTSPWQQANLNVVVSQPDAGSSSCPVAANTPISSLVISLPPGTATAWYASQGESLMLDRRCRYDFTLTLSSRGAGAQEIKIDGLVIMPAPNAFSVYTQADIPTKEIYTACISNMTAIATRQSAIDQCRAFMFSVSAESKNGAVVCDCDPTGTIGSGCNSYGGACTCKSGVGGRRCDRCLPGFFGFSAEGCTSCNCDVTGSLSLACDFGSGQCPCKSGVAPNGQLNDQGNSASRHCRSCLANYYGFSTGGGCLACNCNPEGSSTLQCSETGVCPCKQTISGNQCSNCLPGYYSFSANGCTPCNCNPAGSTSTSCHPDQGTCACKPNAQGPKCSQCQPGYFNLQPTNPDGCQPCFCYGHGSQCNAAPGYIASSIADDFTAQGSRSWSATEPTALMVNPDNMRVVHPAASPSTSYIYLLVPREYLGSHLDLYSQTFAYTMKLDMGSVDNTTSQYLIITGGRSNMAVYYSAEVFTPMPTERRFEAIFYESNWQVVGFERAPTVSEFQEILSDIASIQIRASFGNGTASTFYSVSMDTAKYMPTPGSSTSFVTTVEQCTCRVSTNTMGLSCDQCQPGTYRQNSMDTPFDACLPCNCSGRANTCNTVTGVCQGCQLGTVGDHCESCAANVQEPLCDACLADHYGFGTELFGGACSPCNCNVTGTGGATQCNMQTGRCPCTGNYGGMLCDACQLNYYNYFLGCLGCDMCYDSISTEHTDLVSRSTNLTSFIGMLRAADMSAALGPFYNRLMVTYNQTLQLVETTNSVIREGDNLTSLVASLNTTMHQLLASLRGSIQSGVESADQSLVSANELVGQSLGAIVGVEQALAGAHHGLTSGDIQSTRSMLSQLTMDLVSIQTQLTNLSASVESQEAALTQNATNLIEIADTMLRTADGALMMAQQAQVTHDNTTTKTAALVTKANQVTDLGQRTQQAVSEVAQRAQAASSAREDGRGAELSARIGELATEIVGVIETALTKNSEAAAVEVQAGVQEANNSHIITEVAEARAQTASLVTDSNTTITDVNARYGRASAANQSASEAVATSETSFSAAEEMRTIVQSFDSQSTDAQTAADTALLKEPGIQTLTMETVASATELRGQLTDISTNAQEGLSKANAASQTAQAEGQSISSVNQRAIQLARESAIKLQDTNQTSESVRAINTTQLQPARTSCDIYAPGLQGLESTVTQANAEAQTTTDQVLVSQATVNRLLVEVETIQQANLSDLPGLMERIRQARLAFTQGDFAQLVTALSRSVQEQQAWLDATQEQATEIEAQINTLESFRVT</sequence>
<evidence type="ECO:0000256" key="13">
    <source>
        <dbReference type="SAM" id="SignalP"/>
    </source>
</evidence>
<keyword evidence="9 12" id="KW-1015">Disulfide bond</keyword>
<dbReference type="InterPro" id="IPR013015">
    <property type="entry name" value="Laminin_IV_B"/>
</dbReference>
<feature type="disulfide bond" evidence="12">
    <location>
        <begin position="954"/>
        <end position="963"/>
    </location>
</feature>
<proteinExistence type="predicted"/>
<feature type="disulfide bond" evidence="12">
    <location>
        <begin position="933"/>
        <end position="945"/>
    </location>
</feature>
<feature type="domain" description="Laminin IV type B" evidence="16">
    <location>
        <begin position="556"/>
        <end position="771"/>
    </location>
</feature>
<evidence type="ECO:0000259" key="15">
    <source>
        <dbReference type="PROSITE" id="PS51115"/>
    </source>
</evidence>
<feature type="domain" description="Laminin IV type A" evidence="15">
    <location>
        <begin position="994"/>
        <end position="1184"/>
    </location>
</feature>
<dbReference type="RefSeq" id="XP_022106018.1">
    <property type="nucleotide sequence ID" value="XM_022250326.1"/>
</dbReference>
<dbReference type="Pfam" id="PF24973">
    <property type="entry name" value="EGF_LMN_ATRN"/>
    <property type="match status" value="1"/>
</dbReference>
<dbReference type="PANTHER" id="PTHR10574">
    <property type="entry name" value="NETRIN/LAMININ-RELATED"/>
    <property type="match status" value="1"/>
</dbReference>
<keyword evidence="6" id="KW-0084">Basement membrane</keyword>
<dbReference type="SMART" id="SM00136">
    <property type="entry name" value="LamNT"/>
    <property type="match status" value="1"/>
</dbReference>
<name>A0A8B7ZK67_ACAPL</name>
<feature type="domain" description="Laminin EGF-like" evidence="14">
    <location>
        <begin position="933"/>
        <end position="983"/>
    </location>
</feature>
<feature type="domain" description="Laminin EGF-like" evidence="14">
    <location>
        <begin position="886"/>
        <end position="932"/>
    </location>
</feature>
<dbReference type="Gene3D" id="2.10.25.10">
    <property type="entry name" value="Laminin"/>
    <property type="match status" value="11"/>
</dbReference>
<dbReference type="CDD" id="cd00055">
    <property type="entry name" value="EGF_Lam"/>
    <property type="match status" value="11"/>
</dbReference>
<dbReference type="PROSITE" id="PS01248">
    <property type="entry name" value="EGF_LAM_1"/>
    <property type="match status" value="4"/>
</dbReference>
<feature type="disulfide bond" evidence="12">
    <location>
        <begin position="777"/>
        <end position="789"/>
    </location>
</feature>